<reference evidence="1" key="1">
    <citation type="submission" date="2021-06" db="EMBL/GenBank/DDBJ databases">
        <authorList>
            <person name="Kallberg Y."/>
            <person name="Tangrot J."/>
            <person name="Rosling A."/>
        </authorList>
    </citation>
    <scope>NUCLEOTIDE SEQUENCE</scope>
    <source>
        <strain evidence="1">CL356</strain>
    </source>
</reference>
<dbReference type="EMBL" id="CAJVPT010017538">
    <property type="protein sequence ID" value="CAG8627214.1"/>
    <property type="molecule type" value="Genomic_DNA"/>
</dbReference>
<accession>A0ACA9N0W3</accession>
<dbReference type="Proteomes" id="UP000789525">
    <property type="component" value="Unassembled WGS sequence"/>
</dbReference>
<keyword evidence="2" id="KW-1185">Reference proteome</keyword>
<feature type="non-terminal residue" evidence="1">
    <location>
        <position position="745"/>
    </location>
</feature>
<gene>
    <name evidence="1" type="ORF">ACOLOM_LOCUS7519</name>
</gene>
<evidence type="ECO:0000313" key="2">
    <source>
        <dbReference type="Proteomes" id="UP000789525"/>
    </source>
</evidence>
<protein>
    <submittedName>
        <fullName evidence="1">13256_t:CDS:1</fullName>
    </submittedName>
</protein>
<sequence>MKIRPPTHEHEPVTWRNLKNHLFVGYYTERGEAGKYIRSSQQTGDIRIKKKWFLQERRHPSSPNCSTRQANTRIFQLDRYPASSISPVSNFQPTPVPFYTVEPTHYANLPWFGHWARALQAEWPLTEMERQIWAPDPPVTARFEYLERNRVDSFEPVVSFTVYPSSSRTGGLPDDFKTPKWYRIGVTDAFGVIEHGLSSRLTVNISNKQFWLNYDMLFGYPFESCRLNRHSQHSYSTTTEMSSLFKPAKQKKKPDPSPSGPSPHSGPPGGSSTNSKYQKACDNLIGATKIVKALAEATSFLGPLKSTCEMTRLFLENSKAISESTEGLKALSKSLRSHIDTLEGSWVKLQEKQTEALPTGQQDFIQALNDYIDGLKNTLEKVDEAVKEKAAKALFRKIYSARIEPGVLAAYINDIEQYSKAFEKPKTARLGPERPRPMGTQHQACLKGTREPILQEIRDWRRSKTVEKRIFWLCDIGGSGKSTVAYTMSQEWDEETDILLGRFFFSKNARDTTDTDSFCSTLARDLASKDPGLGDVITNAFQTDSLLTERDFLKQFQKLIVDPLGSIPQDIVFVLDAVDECKIESRRQMLRILLQELASLPNPKILLTSRPEPDIVNLLQDKAVVRGMQFEMQGSKNQSNMTDITSYVDHHLTKLLSSGYRQQIVRQSNGLFIWVSTARFELELAADNPAQFEATLDSLLSRSAGGDLQNLYLGILNRVLRGRFKELICRILGTLAILYEPVSIT</sequence>
<evidence type="ECO:0000313" key="1">
    <source>
        <dbReference type="EMBL" id="CAG8627214.1"/>
    </source>
</evidence>
<organism evidence="1 2">
    <name type="scientific">Acaulospora colombiana</name>
    <dbReference type="NCBI Taxonomy" id="27376"/>
    <lineage>
        <taxon>Eukaryota</taxon>
        <taxon>Fungi</taxon>
        <taxon>Fungi incertae sedis</taxon>
        <taxon>Mucoromycota</taxon>
        <taxon>Glomeromycotina</taxon>
        <taxon>Glomeromycetes</taxon>
        <taxon>Diversisporales</taxon>
        <taxon>Acaulosporaceae</taxon>
        <taxon>Acaulospora</taxon>
    </lineage>
</organism>
<comment type="caution">
    <text evidence="1">The sequence shown here is derived from an EMBL/GenBank/DDBJ whole genome shotgun (WGS) entry which is preliminary data.</text>
</comment>
<proteinExistence type="predicted"/>
<name>A0ACA9N0W3_9GLOM</name>